<feature type="domain" description="Transketolase N-terminal" evidence="4">
    <location>
        <begin position="28"/>
        <end position="274"/>
    </location>
</feature>
<evidence type="ECO:0000313" key="6">
    <source>
        <dbReference type="Proteomes" id="UP000051927"/>
    </source>
</evidence>
<proteinExistence type="inferred from homology"/>
<dbReference type="Proteomes" id="UP000051927">
    <property type="component" value="Unassembled WGS sequence"/>
</dbReference>
<dbReference type="Pfam" id="PF00456">
    <property type="entry name" value="Transketolase_N"/>
    <property type="match status" value="1"/>
</dbReference>
<evidence type="ECO:0000256" key="2">
    <source>
        <dbReference type="ARBA" id="ARBA00007131"/>
    </source>
</evidence>
<dbReference type="EMBL" id="JQCP01000002">
    <property type="protein sequence ID" value="KRO02440.1"/>
    <property type="molecule type" value="Genomic_DNA"/>
</dbReference>
<dbReference type="CDD" id="cd02012">
    <property type="entry name" value="TPP_TK"/>
    <property type="match status" value="1"/>
</dbReference>
<evidence type="ECO:0000256" key="1">
    <source>
        <dbReference type="ARBA" id="ARBA00001964"/>
    </source>
</evidence>
<comment type="cofactor">
    <cofactor evidence="1">
        <name>thiamine diphosphate</name>
        <dbReference type="ChEBI" id="CHEBI:58937"/>
    </cofactor>
</comment>
<evidence type="ECO:0000259" key="4">
    <source>
        <dbReference type="Pfam" id="PF00456"/>
    </source>
</evidence>
<keyword evidence="3" id="KW-0786">Thiamine pyrophosphate</keyword>
<accession>A0ABR5Q0F9</accession>
<comment type="similarity">
    <text evidence="2">Belongs to the transketolase family.</text>
</comment>
<comment type="caution">
    <text evidence="5">The sequence shown here is derived from an EMBL/GenBank/DDBJ whole genome shotgun (WGS) entry which is preliminary data.</text>
</comment>
<evidence type="ECO:0000256" key="3">
    <source>
        <dbReference type="ARBA" id="ARBA00023052"/>
    </source>
</evidence>
<sequence>MHSAFEYGGIMTNTELEHVAREVRKDILVATHAAKSGHPGGSLSAADILTYLYFEEMNVDPADPHKANRDRFVLSKGHVTPALYGVLAERGFFPKEELETFRHLNTRLQGHPNMNDTPGVDMSTGSLGQGVSTAVGMALAAKKFGDTYRTYALLGDGEIEEGQVWEAAMFAGNHELDNLTLIIDNNGLQLDGPLEQINSPVPIGEKFRAFKFHVIEVADGSDFDQLRAAFSEARTVKGHPTVIVAHTIKGKGVSFMEGQVGWHGKAPNDEQFAQGMAELEKEAE</sequence>
<gene>
    <name evidence="5" type="ORF">IV60_GL000878</name>
</gene>
<name>A0ABR5Q0F9_9ACTN</name>
<dbReference type="PANTHER" id="PTHR47514:SF1">
    <property type="entry name" value="TRANSKETOLASE N-TERMINAL SECTION-RELATED"/>
    <property type="match status" value="1"/>
</dbReference>
<dbReference type="SUPFAM" id="SSF52518">
    <property type="entry name" value="Thiamin diphosphate-binding fold (THDP-binding)"/>
    <property type="match status" value="1"/>
</dbReference>
<dbReference type="PANTHER" id="PTHR47514">
    <property type="entry name" value="TRANSKETOLASE N-TERMINAL SECTION-RELATED"/>
    <property type="match status" value="1"/>
</dbReference>
<dbReference type="InterPro" id="IPR029061">
    <property type="entry name" value="THDP-binding"/>
</dbReference>
<dbReference type="Gene3D" id="3.40.50.970">
    <property type="match status" value="1"/>
</dbReference>
<dbReference type="InterPro" id="IPR005474">
    <property type="entry name" value="Transketolase_N"/>
</dbReference>
<keyword evidence="6" id="KW-1185">Reference proteome</keyword>
<organism evidence="5 6">
    <name type="scientific">Lancefieldella rimae</name>
    <dbReference type="NCBI Taxonomy" id="1383"/>
    <lineage>
        <taxon>Bacteria</taxon>
        <taxon>Bacillati</taxon>
        <taxon>Actinomycetota</taxon>
        <taxon>Coriobacteriia</taxon>
        <taxon>Coriobacteriales</taxon>
        <taxon>Atopobiaceae</taxon>
        <taxon>Lancefieldella</taxon>
    </lineage>
</organism>
<evidence type="ECO:0000313" key="5">
    <source>
        <dbReference type="EMBL" id="KRO02440.1"/>
    </source>
</evidence>
<protein>
    <submittedName>
        <fullName evidence="5">Transketolase</fullName>
    </submittedName>
</protein>
<reference evidence="5 6" key="1">
    <citation type="journal article" date="2015" name="Genome Announc.">
        <title>Expanding the biotechnology potential of lactobacilli through comparative genomics of 213 strains and associated genera.</title>
        <authorList>
            <person name="Sun Z."/>
            <person name="Harris H.M."/>
            <person name="McCann A."/>
            <person name="Guo C."/>
            <person name="Argimon S."/>
            <person name="Zhang W."/>
            <person name="Yang X."/>
            <person name="Jeffery I.B."/>
            <person name="Cooney J.C."/>
            <person name="Kagawa T.F."/>
            <person name="Liu W."/>
            <person name="Song Y."/>
            <person name="Salvetti E."/>
            <person name="Wrobel A."/>
            <person name="Rasinkangas P."/>
            <person name="Parkhill J."/>
            <person name="Rea M.C."/>
            <person name="O'Sullivan O."/>
            <person name="Ritari J."/>
            <person name="Douillard F.P."/>
            <person name="Paul Ross R."/>
            <person name="Yang R."/>
            <person name="Briner A.E."/>
            <person name="Felis G.E."/>
            <person name="de Vos W.M."/>
            <person name="Barrangou R."/>
            <person name="Klaenhammer T.R."/>
            <person name="Caufield P.W."/>
            <person name="Cui Y."/>
            <person name="Zhang H."/>
            <person name="O'Toole P.W."/>
        </authorList>
    </citation>
    <scope>NUCLEOTIDE SEQUENCE [LARGE SCALE GENOMIC DNA]</scope>
    <source>
        <strain evidence="5 6">DSM 7090</strain>
    </source>
</reference>